<evidence type="ECO:0000313" key="6">
    <source>
        <dbReference type="EMBL" id="RYQ84318.1"/>
    </source>
</evidence>
<dbReference type="PANTHER" id="PTHR11384:SF59">
    <property type="entry name" value="LYSOSOMAL COBALAMIN TRANSPORTER ABCD4"/>
    <property type="match status" value="1"/>
</dbReference>
<dbReference type="GO" id="GO:0005778">
    <property type="term" value="C:peroxisomal membrane"/>
    <property type="evidence" value="ECO:0007669"/>
    <property type="project" value="TreeGrafter"/>
</dbReference>
<dbReference type="GO" id="GO:0006635">
    <property type="term" value="P:fatty acid beta-oxidation"/>
    <property type="evidence" value="ECO:0007669"/>
    <property type="project" value="TreeGrafter"/>
</dbReference>
<accession>A0A444X3R4</accession>
<evidence type="ECO:0000313" key="7">
    <source>
        <dbReference type="Proteomes" id="UP000289738"/>
    </source>
</evidence>
<proteinExistence type="predicted"/>
<dbReference type="GO" id="GO:0042760">
    <property type="term" value="P:very long-chain fatty acid catabolic process"/>
    <property type="evidence" value="ECO:0007669"/>
    <property type="project" value="TreeGrafter"/>
</dbReference>
<evidence type="ECO:0000256" key="4">
    <source>
        <dbReference type="ARBA" id="ARBA00023136"/>
    </source>
</evidence>
<dbReference type="GO" id="GO:0140359">
    <property type="term" value="F:ABC-type transporter activity"/>
    <property type="evidence" value="ECO:0007669"/>
    <property type="project" value="InterPro"/>
</dbReference>
<dbReference type="Pfam" id="PF06472">
    <property type="entry name" value="ABC_membrane_2"/>
    <property type="match status" value="1"/>
</dbReference>
<evidence type="ECO:0000256" key="2">
    <source>
        <dbReference type="ARBA" id="ARBA00022692"/>
    </source>
</evidence>
<protein>
    <recommendedName>
        <fullName evidence="5">ABC transmembrane type-1 domain-containing protein</fullName>
    </recommendedName>
</protein>
<dbReference type="InterPro" id="IPR050835">
    <property type="entry name" value="ABC_transporter_sub-D"/>
</dbReference>
<evidence type="ECO:0000259" key="5">
    <source>
        <dbReference type="Pfam" id="PF06472"/>
    </source>
</evidence>
<dbReference type="Proteomes" id="UP000289738">
    <property type="component" value="Chromosome B10"/>
</dbReference>
<keyword evidence="3" id="KW-1133">Transmembrane helix</keyword>
<gene>
    <name evidence="6" type="ORF">Ahy_B10g103503</name>
</gene>
<reference evidence="6 7" key="1">
    <citation type="submission" date="2019-01" db="EMBL/GenBank/DDBJ databases">
        <title>Sequencing of cultivated peanut Arachis hypogaea provides insights into genome evolution and oil improvement.</title>
        <authorList>
            <person name="Chen X."/>
        </authorList>
    </citation>
    <scope>NUCLEOTIDE SEQUENCE [LARGE SCALE GENOMIC DNA]</scope>
    <source>
        <strain evidence="7">cv. Fuhuasheng</strain>
        <tissue evidence="6">Leaves</tissue>
    </source>
</reference>
<dbReference type="PANTHER" id="PTHR11384">
    <property type="entry name" value="ATP-BINDING CASSETTE, SUB-FAMILY D MEMBER"/>
    <property type="match status" value="1"/>
</dbReference>
<dbReference type="GO" id="GO:0005324">
    <property type="term" value="F:long-chain fatty acid transmembrane transporter activity"/>
    <property type="evidence" value="ECO:0007669"/>
    <property type="project" value="TreeGrafter"/>
</dbReference>
<keyword evidence="7" id="KW-1185">Reference proteome</keyword>
<keyword evidence="1" id="KW-0813">Transport</keyword>
<keyword evidence="4" id="KW-0472">Membrane</keyword>
<comment type="caution">
    <text evidence="6">The sequence shown here is derived from an EMBL/GenBank/DDBJ whole genome shotgun (WGS) entry which is preliminary data.</text>
</comment>
<sequence>MTLAHGKLMSREQQLEGDYRELHSRLRTHLKIIAFYGGEMREKAHIQQKFKTLVRHLSSVLHDHWWFVMIQDFLLKYLGATVAIILIIEPFFSGHLRGAEMLSNLRYHTSVIVSLFQSLETLFISAKRLNRLSGYAYRIHELMAASRELSLENEKSSLQSRGSRSFISEANYIEFSGVKASDFNEPSIHLNLSL</sequence>
<dbReference type="STRING" id="3818.A0A444X3R4"/>
<feature type="domain" description="ABC transmembrane type-1" evidence="5">
    <location>
        <begin position="6"/>
        <end position="92"/>
    </location>
</feature>
<dbReference type="GO" id="GO:0005524">
    <property type="term" value="F:ATP binding"/>
    <property type="evidence" value="ECO:0007669"/>
    <property type="project" value="InterPro"/>
</dbReference>
<evidence type="ECO:0000256" key="3">
    <source>
        <dbReference type="ARBA" id="ARBA00022989"/>
    </source>
</evidence>
<organism evidence="6 7">
    <name type="scientific">Arachis hypogaea</name>
    <name type="common">Peanut</name>
    <dbReference type="NCBI Taxonomy" id="3818"/>
    <lineage>
        <taxon>Eukaryota</taxon>
        <taxon>Viridiplantae</taxon>
        <taxon>Streptophyta</taxon>
        <taxon>Embryophyta</taxon>
        <taxon>Tracheophyta</taxon>
        <taxon>Spermatophyta</taxon>
        <taxon>Magnoliopsida</taxon>
        <taxon>eudicotyledons</taxon>
        <taxon>Gunneridae</taxon>
        <taxon>Pentapetalae</taxon>
        <taxon>rosids</taxon>
        <taxon>fabids</taxon>
        <taxon>Fabales</taxon>
        <taxon>Fabaceae</taxon>
        <taxon>Papilionoideae</taxon>
        <taxon>50 kb inversion clade</taxon>
        <taxon>dalbergioids sensu lato</taxon>
        <taxon>Dalbergieae</taxon>
        <taxon>Pterocarpus clade</taxon>
        <taxon>Arachis</taxon>
    </lineage>
</organism>
<dbReference type="GO" id="GO:0007031">
    <property type="term" value="P:peroxisome organization"/>
    <property type="evidence" value="ECO:0007669"/>
    <property type="project" value="TreeGrafter"/>
</dbReference>
<evidence type="ECO:0000256" key="1">
    <source>
        <dbReference type="ARBA" id="ARBA00022448"/>
    </source>
</evidence>
<dbReference type="EMBL" id="SDMP01000020">
    <property type="protein sequence ID" value="RYQ84318.1"/>
    <property type="molecule type" value="Genomic_DNA"/>
</dbReference>
<dbReference type="InterPro" id="IPR011527">
    <property type="entry name" value="ABC1_TM_dom"/>
</dbReference>
<keyword evidence="2" id="KW-0812">Transmembrane</keyword>
<name>A0A444X3R4_ARAHY</name>
<dbReference type="GO" id="GO:0015910">
    <property type="term" value="P:long-chain fatty acid import into peroxisome"/>
    <property type="evidence" value="ECO:0007669"/>
    <property type="project" value="TreeGrafter"/>
</dbReference>
<dbReference type="AlphaFoldDB" id="A0A444X3R4"/>